<accession>A0A812RZP6</accession>
<dbReference type="Gene3D" id="1.10.238.10">
    <property type="entry name" value="EF-hand"/>
    <property type="match status" value="1"/>
</dbReference>
<dbReference type="GO" id="GO:0005509">
    <property type="term" value="F:calcium ion binding"/>
    <property type="evidence" value="ECO:0007669"/>
    <property type="project" value="InterPro"/>
</dbReference>
<protein>
    <submittedName>
        <fullName evidence="4">CML29 protein</fullName>
    </submittedName>
</protein>
<feature type="domain" description="EF-hand" evidence="3">
    <location>
        <begin position="4"/>
        <end position="39"/>
    </location>
</feature>
<reference evidence="4" key="1">
    <citation type="submission" date="2021-02" db="EMBL/GenBank/DDBJ databases">
        <authorList>
            <person name="Dougan E. K."/>
            <person name="Rhodes N."/>
            <person name="Thang M."/>
            <person name="Chan C."/>
        </authorList>
    </citation>
    <scope>NUCLEOTIDE SEQUENCE</scope>
</reference>
<evidence type="ECO:0000313" key="5">
    <source>
        <dbReference type="Proteomes" id="UP000604046"/>
    </source>
</evidence>
<dbReference type="InterPro" id="IPR002048">
    <property type="entry name" value="EF_hand_dom"/>
</dbReference>
<feature type="region of interest" description="Disordered" evidence="2">
    <location>
        <begin position="94"/>
        <end position="156"/>
    </location>
</feature>
<dbReference type="SMART" id="SM00054">
    <property type="entry name" value="EFh"/>
    <property type="match status" value="2"/>
</dbReference>
<dbReference type="EMBL" id="CAJNDS010002390">
    <property type="protein sequence ID" value="CAE7458055.1"/>
    <property type="molecule type" value="Genomic_DNA"/>
</dbReference>
<gene>
    <name evidence="4" type="primary">CML29</name>
    <name evidence="4" type="ORF">SNAT2548_LOCUS25354</name>
</gene>
<dbReference type="InterPro" id="IPR011992">
    <property type="entry name" value="EF-hand-dom_pair"/>
</dbReference>
<feature type="non-terminal residue" evidence="4">
    <location>
        <position position="1"/>
    </location>
</feature>
<evidence type="ECO:0000256" key="1">
    <source>
        <dbReference type="ARBA" id="ARBA00022837"/>
    </source>
</evidence>
<dbReference type="PROSITE" id="PS00018">
    <property type="entry name" value="EF_HAND_1"/>
    <property type="match status" value="1"/>
</dbReference>
<keyword evidence="5" id="KW-1185">Reference proteome</keyword>
<dbReference type="Proteomes" id="UP000604046">
    <property type="component" value="Unassembled WGS sequence"/>
</dbReference>
<dbReference type="CDD" id="cd00051">
    <property type="entry name" value="EFh"/>
    <property type="match status" value="1"/>
</dbReference>
<dbReference type="InterPro" id="IPR018247">
    <property type="entry name" value="EF_Hand_1_Ca_BS"/>
</dbReference>
<dbReference type="OrthoDB" id="191686at2759"/>
<evidence type="ECO:0000259" key="3">
    <source>
        <dbReference type="PROSITE" id="PS50222"/>
    </source>
</evidence>
<dbReference type="SUPFAM" id="SSF47473">
    <property type="entry name" value="EF-hand"/>
    <property type="match status" value="1"/>
</dbReference>
<dbReference type="Pfam" id="PF13499">
    <property type="entry name" value="EF-hand_7"/>
    <property type="match status" value="1"/>
</dbReference>
<dbReference type="AlphaFoldDB" id="A0A812RZP6"/>
<evidence type="ECO:0000313" key="4">
    <source>
        <dbReference type="EMBL" id="CAE7458055.1"/>
    </source>
</evidence>
<name>A0A812RZP6_9DINO</name>
<evidence type="ECO:0000256" key="2">
    <source>
        <dbReference type="SAM" id="MobiDB-lite"/>
    </source>
</evidence>
<sequence>MQSDDLDRVKHVFRQFDLNGDGVIDQAELTQALHTLDPESWTDASVASLLSTIDKAGTGRIQYDDFVDWLGGDEGSEPFNTTVVENFRSAYRRMSISSEEDEDRQAGDASQSLGQPEKAEVEAEKPKKKPSKRGKAGDGAGVKCDKTLEFGKPIRN</sequence>
<organism evidence="4 5">
    <name type="scientific">Symbiodinium natans</name>
    <dbReference type="NCBI Taxonomy" id="878477"/>
    <lineage>
        <taxon>Eukaryota</taxon>
        <taxon>Sar</taxon>
        <taxon>Alveolata</taxon>
        <taxon>Dinophyceae</taxon>
        <taxon>Suessiales</taxon>
        <taxon>Symbiodiniaceae</taxon>
        <taxon>Symbiodinium</taxon>
    </lineage>
</organism>
<keyword evidence="1" id="KW-0106">Calcium</keyword>
<dbReference type="PROSITE" id="PS50222">
    <property type="entry name" value="EF_HAND_2"/>
    <property type="match status" value="1"/>
</dbReference>
<proteinExistence type="predicted"/>
<comment type="caution">
    <text evidence="4">The sequence shown here is derived from an EMBL/GenBank/DDBJ whole genome shotgun (WGS) entry which is preliminary data.</text>
</comment>